<accession>A0ABR2IQW1</accession>
<evidence type="ECO:0000256" key="1">
    <source>
        <dbReference type="SAM" id="MobiDB-lite"/>
    </source>
</evidence>
<dbReference type="EMBL" id="JAPCWZ010000004">
    <property type="protein sequence ID" value="KAK8867291.1"/>
    <property type="molecule type" value="Genomic_DNA"/>
</dbReference>
<proteinExistence type="predicted"/>
<dbReference type="Proteomes" id="UP001390339">
    <property type="component" value="Unassembled WGS sequence"/>
</dbReference>
<evidence type="ECO:0000313" key="2">
    <source>
        <dbReference type="EMBL" id="KAK8867291.1"/>
    </source>
</evidence>
<protein>
    <submittedName>
        <fullName evidence="2">Uncharacterized protein</fullName>
    </submittedName>
</protein>
<evidence type="ECO:0000313" key="3">
    <source>
        <dbReference type="Proteomes" id="UP001390339"/>
    </source>
</evidence>
<feature type="compositionally biased region" description="Basic and acidic residues" evidence="1">
    <location>
        <begin position="12"/>
        <end position="30"/>
    </location>
</feature>
<feature type="region of interest" description="Disordered" evidence="1">
    <location>
        <begin position="1"/>
        <end position="49"/>
    </location>
</feature>
<keyword evidence="3" id="KW-1185">Reference proteome</keyword>
<sequence length="227" mass="25546">MSTINTIPEQPQPDHDGTGKDSHYTNDGDKPQPTSTVNSAEGEPALSIEAPPNLQYRSVGINRTIIACTLDELFDSTGQPLKPNHLGGRYRICESGWPDRTLKRGSNDRQAKSTDGGGDIFGLVPAPSSWGNQTFIIWCVNREMDLCACFRSSIDVQYKRESNYESRWVFEAMGRDSRNRPCYNLFTWHADAVPWVDTLLPVHLDKDVEYTSSSYPIYKIKIVFIPV</sequence>
<organism evidence="2 3">
    <name type="scientific">Apiospora arundinis</name>
    <dbReference type="NCBI Taxonomy" id="335852"/>
    <lineage>
        <taxon>Eukaryota</taxon>
        <taxon>Fungi</taxon>
        <taxon>Dikarya</taxon>
        <taxon>Ascomycota</taxon>
        <taxon>Pezizomycotina</taxon>
        <taxon>Sordariomycetes</taxon>
        <taxon>Xylariomycetidae</taxon>
        <taxon>Amphisphaeriales</taxon>
        <taxon>Apiosporaceae</taxon>
        <taxon>Apiospora</taxon>
    </lineage>
</organism>
<reference evidence="2 3" key="1">
    <citation type="journal article" date="2024" name="IMA Fungus">
        <title>Apiospora arundinis, a panoply of carbohydrate-active enzymes and secondary metabolites.</title>
        <authorList>
            <person name="Sorensen T."/>
            <person name="Petersen C."/>
            <person name="Muurmann A.T."/>
            <person name="Christiansen J.V."/>
            <person name="Brundto M.L."/>
            <person name="Overgaard C.K."/>
            <person name="Boysen A.T."/>
            <person name="Wollenberg R.D."/>
            <person name="Larsen T.O."/>
            <person name="Sorensen J.L."/>
            <person name="Nielsen K.L."/>
            <person name="Sondergaard T.E."/>
        </authorList>
    </citation>
    <scope>NUCLEOTIDE SEQUENCE [LARGE SCALE GENOMIC DNA]</scope>
    <source>
        <strain evidence="2 3">AAU 773</strain>
    </source>
</reference>
<gene>
    <name evidence="2" type="ORF">PGQ11_005869</name>
</gene>
<comment type="caution">
    <text evidence="2">The sequence shown here is derived from an EMBL/GenBank/DDBJ whole genome shotgun (WGS) entry which is preliminary data.</text>
</comment>
<name>A0ABR2IQW1_9PEZI</name>